<proteinExistence type="predicted"/>
<dbReference type="PROSITE" id="PS00858">
    <property type="entry name" value="PREPHENATE_DEHYDR_2"/>
    <property type="match status" value="1"/>
</dbReference>
<dbReference type="PROSITE" id="PS51671">
    <property type="entry name" value="ACT"/>
    <property type="match status" value="1"/>
</dbReference>
<dbReference type="InterPro" id="IPR045865">
    <property type="entry name" value="ACT-like_dom_sf"/>
</dbReference>
<dbReference type="InterPro" id="IPR018528">
    <property type="entry name" value="Preph_deHydtase_CS"/>
</dbReference>
<organism evidence="2">
    <name type="scientific">Pseudomonas vancouverensis</name>
    <dbReference type="NCBI Taxonomy" id="95300"/>
    <lineage>
        <taxon>Bacteria</taxon>
        <taxon>Pseudomonadati</taxon>
        <taxon>Pseudomonadota</taxon>
        <taxon>Gammaproteobacteria</taxon>
        <taxon>Pseudomonadales</taxon>
        <taxon>Pseudomonadaceae</taxon>
        <taxon>Pseudomonas</taxon>
    </lineage>
</organism>
<dbReference type="PANTHER" id="PTHR21022">
    <property type="entry name" value="PREPHENATE DEHYDRATASE P PROTEIN"/>
    <property type="match status" value="1"/>
</dbReference>
<comment type="caution">
    <text evidence="2">The sequence shown here is derived from an EMBL/GenBank/DDBJ whole genome shotgun (WGS) entry which is preliminary data.</text>
</comment>
<dbReference type="EMBL" id="VZPU01000047">
    <property type="protein sequence ID" value="KAB0485579.1"/>
    <property type="molecule type" value="Genomic_DNA"/>
</dbReference>
<name>A0A643CZQ9_PSEVA</name>
<reference evidence="2" key="1">
    <citation type="submission" date="2019-09" db="EMBL/GenBank/DDBJ databases">
        <title>Draft genome sequences of 48 bacterial type strains from the CCUG.</title>
        <authorList>
            <person name="Tunovic T."/>
            <person name="Pineiro-Iglesias B."/>
            <person name="Unosson C."/>
            <person name="Inganas E."/>
            <person name="Ohlen M."/>
            <person name="Cardew S."/>
            <person name="Jensie-Markopoulos S."/>
            <person name="Salva-Serra F."/>
            <person name="Jaen-Luchoro D."/>
            <person name="Karlsson R."/>
            <person name="Svensson-Stadler L."/>
            <person name="Chun J."/>
            <person name="Moore E."/>
        </authorList>
    </citation>
    <scope>NUCLEOTIDE SEQUENCE</scope>
    <source>
        <strain evidence="2">CCUG 49675</strain>
    </source>
</reference>
<dbReference type="CDD" id="cd04905">
    <property type="entry name" value="ACT_CM-PDT"/>
    <property type="match status" value="1"/>
</dbReference>
<gene>
    <name evidence="2" type="ORF">F7R09_29980</name>
</gene>
<dbReference type="SUPFAM" id="SSF55021">
    <property type="entry name" value="ACT-like"/>
    <property type="match status" value="1"/>
</dbReference>
<sequence length="81" mass="9343">SILAHTAHRPGGLSFLLEQFKKENINLTKLESRPVKSKEFLHSFYIDFEGHIDDENVKKALKDIQEIVWLGSYLSGEKDEI</sequence>
<dbReference type="AlphaFoldDB" id="A0A643CZQ9"/>
<dbReference type="PANTHER" id="PTHR21022:SF19">
    <property type="entry name" value="PREPHENATE DEHYDRATASE-RELATED"/>
    <property type="match status" value="1"/>
</dbReference>
<feature type="non-terminal residue" evidence="2">
    <location>
        <position position="1"/>
    </location>
</feature>
<protein>
    <submittedName>
        <fullName evidence="2">Chloride transporter</fullName>
    </submittedName>
</protein>
<dbReference type="Gene3D" id="3.30.70.260">
    <property type="match status" value="1"/>
</dbReference>
<dbReference type="GO" id="GO:0009094">
    <property type="term" value="P:L-phenylalanine biosynthetic process"/>
    <property type="evidence" value="ECO:0007669"/>
    <property type="project" value="InterPro"/>
</dbReference>
<feature type="domain" description="ACT" evidence="1">
    <location>
        <begin position="1"/>
        <end position="76"/>
    </location>
</feature>
<accession>A0A643CZQ9</accession>
<dbReference type="GO" id="GO:0004664">
    <property type="term" value="F:prephenate dehydratase activity"/>
    <property type="evidence" value="ECO:0007669"/>
    <property type="project" value="InterPro"/>
</dbReference>
<dbReference type="InterPro" id="IPR002912">
    <property type="entry name" value="ACT_dom"/>
</dbReference>
<evidence type="ECO:0000259" key="1">
    <source>
        <dbReference type="PROSITE" id="PS51671"/>
    </source>
</evidence>
<evidence type="ECO:0000313" key="2">
    <source>
        <dbReference type="EMBL" id="KAB0485579.1"/>
    </source>
</evidence>
<dbReference type="GO" id="GO:0005737">
    <property type="term" value="C:cytoplasm"/>
    <property type="evidence" value="ECO:0007669"/>
    <property type="project" value="TreeGrafter"/>
</dbReference>